<gene>
    <name evidence="1" type="ORF">OUQ99_11900</name>
</gene>
<accession>A0ABY6YU42</accession>
<proteinExistence type="predicted"/>
<evidence type="ECO:0000313" key="1">
    <source>
        <dbReference type="EMBL" id="WAE75727.1"/>
    </source>
</evidence>
<keyword evidence="2" id="KW-1185">Reference proteome</keyword>
<dbReference type="EMBL" id="CP113264">
    <property type="protein sequence ID" value="WAE75727.1"/>
    <property type="molecule type" value="Genomic_DNA"/>
</dbReference>
<reference evidence="1 2" key="1">
    <citation type="journal article" date="2013" name="Int. J. Syst. Evol. Microbiol.">
        <title>Description of Streptomonospora sediminis sp. nov. and Streptomonospora nanhaiensis sp. nov., and reclassification of Nocardiopsis arabia Hozzein &amp; Goodfellow 2008 as Streptomonospora arabica comb. nov. and emended description of the genus Streptomonospora.</title>
        <authorList>
            <person name="Zhang D.F."/>
            <person name="Pan H.Q."/>
            <person name="He J."/>
            <person name="Zhang X.M."/>
            <person name="Zhang Y.G."/>
            <person name="Klenk H.P."/>
            <person name="Hu J.C."/>
            <person name="Li W.J."/>
        </authorList>
    </citation>
    <scope>NUCLEOTIDE SEQUENCE [LARGE SCALE GENOMIC DNA]</scope>
    <source>
        <strain evidence="1 2">12A09</strain>
    </source>
</reference>
<evidence type="ECO:0000313" key="2">
    <source>
        <dbReference type="Proteomes" id="UP001156498"/>
    </source>
</evidence>
<name>A0ABY6YU42_9ACTN</name>
<protein>
    <recommendedName>
        <fullName evidence="3">DUF4089 domain-containing protein</fullName>
    </recommendedName>
</protein>
<evidence type="ECO:0008006" key="3">
    <source>
        <dbReference type="Google" id="ProtNLM"/>
    </source>
</evidence>
<dbReference type="RefSeq" id="WP_267949496.1">
    <property type="nucleotide sequence ID" value="NZ_CP113264.1"/>
</dbReference>
<organism evidence="1 2">
    <name type="scientific">Streptomonospora nanhaiensis</name>
    <dbReference type="NCBI Taxonomy" id="1323731"/>
    <lineage>
        <taxon>Bacteria</taxon>
        <taxon>Bacillati</taxon>
        <taxon>Actinomycetota</taxon>
        <taxon>Actinomycetes</taxon>
        <taxon>Streptosporangiales</taxon>
        <taxon>Nocardiopsidaceae</taxon>
        <taxon>Streptomonospora</taxon>
    </lineage>
</organism>
<dbReference type="Proteomes" id="UP001156498">
    <property type="component" value="Chromosome"/>
</dbReference>
<sequence>MPEPYTPEDVILLASRIRPPLTPDRPVPIAAALNGILSVTSALRDVDLGEVSPAFVHDKE</sequence>